<keyword evidence="3" id="KW-1185">Reference proteome</keyword>
<evidence type="ECO:0000313" key="3">
    <source>
        <dbReference type="Proteomes" id="UP000298416"/>
    </source>
</evidence>
<dbReference type="EMBL" id="PNBA02000505">
    <property type="protein sequence ID" value="KAG6383572.1"/>
    <property type="molecule type" value="Genomic_DNA"/>
</dbReference>
<dbReference type="PANTHER" id="PTHR35099:SF2">
    <property type="entry name" value="OS02G0182700 PROTEIN"/>
    <property type="match status" value="1"/>
</dbReference>
<accession>A0A8X8VW96</accession>
<proteinExistence type="predicted"/>
<feature type="compositionally biased region" description="Polar residues" evidence="1">
    <location>
        <begin position="56"/>
        <end position="68"/>
    </location>
</feature>
<name>A0A8X8VW96_SALSN</name>
<feature type="region of interest" description="Disordered" evidence="1">
    <location>
        <begin position="45"/>
        <end position="101"/>
    </location>
</feature>
<evidence type="ECO:0000256" key="1">
    <source>
        <dbReference type="SAM" id="MobiDB-lite"/>
    </source>
</evidence>
<feature type="compositionally biased region" description="Gly residues" evidence="1">
    <location>
        <begin position="71"/>
        <end position="89"/>
    </location>
</feature>
<evidence type="ECO:0000313" key="2">
    <source>
        <dbReference type="EMBL" id="KAG6383572.1"/>
    </source>
</evidence>
<gene>
    <name evidence="2" type="ORF">SASPL_156660</name>
</gene>
<protein>
    <submittedName>
        <fullName evidence="2">Uncharacterized protein</fullName>
    </submittedName>
</protein>
<dbReference type="AlphaFoldDB" id="A0A8X8VW96"/>
<organism evidence="2">
    <name type="scientific">Salvia splendens</name>
    <name type="common">Scarlet sage</name>
    <dbReference type="NCBI Taxonomy" id="180675"/>
    <lineage>
        <taxon>Eukaryota</taxon>
        <taxon>Viridiplantae</taxon>
        <taxon>Streptophyta</taxon>
        <taxon>Embryophyta</taxon>
        <taxon>Tracheophyta</taxon>
        <taxon>Spermatophyta</taxon>
        <taxon>Magnoliopsida</taxon>
        <taxon>eudicotyledons</taxon>
        <taxon>Gunneridae</taxon>
        <taxon>Pentapetalae</taxon>
        <taxon>asterids</taxon>
        <taxon>lamiids</taxon>
        <taxon>Lamiales</taxon>
        <taxon>Lamiaceae</taxon>
        <taxon>Nepetoideae</taxon>
        <taxon>Mentheae</taxon>
        <taxon>Salviinae</taxon>
        <taxon>Salvia</taxon>
        <taxon>Salvia subgen. Calosphace</taxon>
        <taxon>core Calosphace</taxon>
    </lineage>
</organism>
<reference evidence="2" key="2">
    <citation type="submission" date="2020-08" db="EMBL/GenBank/DDBJ databases">
        <title>Plant Genome Project.</title>
        <authorList>
            <person name="Zhang R.-G."/>
        </authorList>
    </citation>
    <scope>NUCLEOTIDE SEQUENCE</scope>
    <source>
        <strain evidence="2">Huo1</strain>
        <tissue evidence="2">Leaf</tissue>
    </source>
</reference>
<comment type="caution">
    <text evidence="2">The sequence shown here is derived from an EMBL/GenBank/DDBJ whole genome shotgun (WGS) entry which is preliminary data.</text>
</comment>
<dbReference type="Proteomes" id="UP000298416">
    <property type="component" value="Unassembled WGS sequence"/>
</dbReference>
<sequence length="332" mass="35612">MGGADEEWVKAALTDDTMVVELLVRLHASAPSPPPPPVLVWTVRQRRSRPAATRKPAQSQRASPSTPLCWTGGGTSLSGGSGGAGGGGSEESSRPHTQKLSTDVRSKLPFGGFSKLTALPLWNTVIYCHAPGISQNDFDSIVGFFPTSPVTVFLGFGNRQVCPSGGTFVISFSSRRRFFHRLLLAMLRMRGISVNSCGGGTHPLVKRWRVFVANRSLRLKFGESVVSGCALYLNGDSGKSISKRSRKKKIELQPLLDAETVFSTKEPVSDNQLHPDGPAITPPLISDKAVALHSNDCPTSPIKDATTSHAFMLPDLNMPFEDACPDVLCSVS</sequence>
<reference evidence="2" key="1">
    <citation type="submission" date="2018-01" db="EMBL/GenBank/DDBJ databases">
        <authorList>
            <person name="Mao J.F."/>
        </authorList>
    </citation>
    <scope>NUCLEOTIDE SEQUENCE</scope>
    <source>
        <strain evidence="2">Huo1</strain>
        <tissue evidence="2">Leaf</tissue>
    </source>
</reference>
<dbReference type="PANTHER" id="PTHR35099">
    <property type="entry name" value="OS02G0182700 PROTEIN"/>
    <property type="match status" value="1"/>
</dbReference>